<dbReference type="Gene3D" id="2.30.29.30">
    <property type="entry name" value="Pleckstrin-homology domain (PH domain)/Phosphotyrosine-binding domain (PTB)"/>
    <property type="match status" value="1"/>
</dbReference>
<keyword evidence="3 10" id="KW-0812">Transmembrane</keyword>
<dbReference type="Gene3D" id="3.40.50.300">
    <property type="entry name" value="P-loop containing nucleotide triphosphate hydrolases"/>
    <property type="match status" value="1"/>
</dbReference>
<keyword evidence="7 10" id="KW-0472">Membrane</keyword>
<dbReference type="Pfam" id="PF17862">
    <property type="entry name" value="AAA_lid_3"/>
    <property type="match status" value="1"/>
</dbReference>
<dbReference type="InterPro" id="IPR003959">
    <property type="entry name" value="ATPase_AAA_core"/>
</dbReference>
<accession>A0A1I8IRG3</accession>
<dbReference type="GO" id="GO:0005216">
    <property type="term" value="F:monoatomic ion channel activity"/>
    <property type="evidence" value="ECO:0007669"/>
    <property type="project" value="InterPro"/>
</dbReference>
<organism evidence="12 13">
    <name type="scientific">Macrostomum lignano</name>
    <dbReference type="NCBI Taxonomy" id="282301"/>
    <lineage>
        <taxon>Eukaryota</taxon>
        <taxon>Metazoa</taxon>
        <taxon>Spiralia</taxon>
        <taxon>Lophotrochozoa</taxon>
        <taxon>Platyhelminthes</taxon>
        <taxon>Rhabditophora</taxon>
        <taxon>Macrostomorpha</taxon>
        <taxon>Macrostomida</taxon>
        <taxon>Macrostomidae</taxon>
        <taxon>Macrostomum</taxon>
    </lineage>
</organism>
<dbReference type="Proteomes" id="UP000095280">
    <property type="component" value="Unplaced"/>
</dbReference>
<evidence type="ECO:0000256" key="3">
    <source>
        <dbReference type="ARBA" id="ARBA00022692"/>
    </source>
</evidence>
<dbReference type="Pfam" id="PF00004">
    <property type="entry name" value="AAA"/>
    <property type="match status" value="1"/>
</dbReference>
<keyword evidence="6 10" id="KW-1133">Transmembrane helix</keyword>
<dbReference type="PANTHER" id="PTHR23074">
    <property type="entry name" value="AAA DOMAIN-CONTAINING"/>
    <property type="match status" value="1"/>
</dbReference>
<dbReference type="InterPro" id="IPR011993">
    <property type="entry name" value="PH-like_dom_sf"/>
</dbReference>
<evidence type="ECO:0000256" key="9">
    <source>
        <dbReference type="SAM" id="MobiDB-lite"/>
    </source>
</evidence>
<evidence type="ECO:0000259" key="11">
    <source>
        <dbReference type="SMART" id="SM00382"/>
    </source>
</evidence>
<feature type="region of interest" description="Disordered" evidence="9">
    <location>
        <begin position="1527"/>
        <end position="1560"/>
    </location>
</feature>
<evidence type="ECO:0000256" key="2">
    <source>
        <dbReference type="ARBA" id="ARBA00006914"/>
    </source>
</evidence>
<dbReference type="FunFam" id="1.10.8.60:FF:000022">
    <property type="entry name" value="Fidgetin like 1"/>
    <property type="match status" value="1"/>
</dbReference>
<dbReference type="CDD" id="cd19525">
    <property type="entry name" value="RecA-like_Figl-1"/>
    <property type="match status" value="1"/>
</dbReference>
<feature type="compositionally biased region" description="Low complexity" evidence="9">
    <location>
        <begin position="626"/>
        <end position="643"/>
    </location>
</feature>
<dbReference type="GO" id="GO:0008568">
    <property type="term" value="F:microtubule severing ATPase activity"/>
    <property type="evidence" value="ECO:0007669"/>
    <property type="project" value="TreeGrafter"/>
</dbReference>
<keyword evidence="5" id="KW-0067">ATP-binding</keyword>
<reference evidence="13" key="1">
    <citation type="submission" date="2016-11" db="UniProtKB">
        <authorList>
            <consortium name="WormBaseParasite"/>
        </authorList>
    </citation>
    <scope>IDENTIFICATION</scope>
</reference>
<evidence type="ECO:0000256" key="4">
    <source>
        <dbReference type="ARBA" id="ARBA00022741"/>
    </source>
</evidence>
<dbReference type="InterPro" id="IPR041569">
    <property type="entry name" value="AAA_lid_3"/>
</dbReference>
<feature type="compositionally biased region" description="Basic and acidic residues" evidence="9">
    <location>
        <begin position="1548"/>
        <end position="1560"/>
    </location>
</feature>
<dbReference type="InterPro" id="IPR050304">
    <property type="entry name" value="MT-severing_AAA_ATPase"/>
</dbReference>
<dbReference type="InterPro" id="IPR005821">
    <property type="entry name" value="Ion_trans_dom"/>
</dbReference>
<feature type="transmembrane region" description="Helical" evidence="10">
    <location>
        <begin position="1140"/>
        <end position="1164"/>
    </location>
</feature>
<dbReference type="SMART" id="SM00382">
    <property type="entry name" value="AAA"/>
    <property type="match status" value="1"/>
</dbReference>
<dbReference type="SUPFAM" id="SSF52540">
    <property type="entry name" value="P-loop containing nucleoside triphosphate hydrolases"/>
    <property type="match status" value="1"/>
</dbReference>
<evidence type="ECO:0000256" key="6">
    <source>
        <dbReference type="ARBA" id="ARBA00022989"/>
    </source>
</evidence>
<dbReference type="InterPro" id="IPR003593">
    <property type="entry name" value="AAA+_ATPase"/>
</dbReference>
<dbReference type="InterPro" id="IPR047858">
    <property type="entry name" value="FIGNL1_ATPase"/>
</dbReference>
<dbReference type="InterPro" id="IPR027417">
    <property type="entry name" value="P-loop_NTPase"/>
</dbReference>
<comment type="subcellular location">
    <subcellularLocation>
        <location evidence="1">Membrane</location>
        <topology evidence="1">Multi-pass membrane protein</topology>
    </subcellularLocation>
</comment>
<protein>
    <recommendedName>
        <fullName evidence="8">Fidgetin-like protein 1</fullName>
    </recommendedName>
</protein>
<dbReference type="GO" id="GO:0016020">
    <property type="term" value="C:membrane"/>
    <property type="evidence" value="ECO:0007669"/>
    <property type="project" value="UniProtKB-SubCell"/>
</dbReference>
<keyword evidence="12" id="KW-1185">Reference proteome</keyword>
<dbReference type="GO" id="GO:0005524">
    <property type="term" value="F:ATP binding"/>
    <property type="evidence" value="ECO:0007669"/>
    <property type="project" value="UniProtKB-KW"/>
</dbReference>
<name>A0A1I8IRG3_9PLAT</name>
<dbReference type="Pfam" id="PF00520">
    <property type="entry name" value="Ion_trans"/>
    <property type="match status" value="1"/>
</dbReference>
<dbReference type="SUPFAM" id="SSF81324">
    <property type="entry name" value="Voltage-gated potassium channels"/>
    <property type="match status" value="1"/>
</dbReference>
<dbReference type="PANTHER" id="PTHR23074:SF17">
    <property type="entry name" value="FIDGETIN-LIKE PROTEIN 1"/>
    <property type="match status" value="1"/>
</dbReference>
<evidence type="ECO:0000256" key="10">
    <source>
        <dbReference type="SAM" id="Phobius"/>
    </source>
</evidence>
<comment type="similarity">
    <text evidence="2">Belongs to the AAA ATPase family.</text>
</comment>
<dbReference type="PROSITE" id="PS00674">
    <property type="entry name" value="AAA"/>
    <property type="match status" value="1"/>
</dbReference>
<evidence type="ECO:0000256" key="1">
    <source>
        <dbReference type="ARBA" id="ARBA00004141"/>
    </source>
</evidence>
<evidence type="ECO:0000256" key="7">
    <source>
        <dbReference type="ARBA" id="ARBA00023136"/>
    </source>
</evidence>
<feature type="region of interest" description="Disordered" evidence="9">
    <location>
        <begin position="997"/>
        <end position="1030"/>
    </location>
</feature>
<keyword evidence="4" id="KW-0547">Nucleotide-binding</keyword>
<proteinExistence type="inferred from homology"/>
<dbReference type="Gene3D" id="1.10.8.60">
    <property type="match status" value="1"/>
</dbReference>
<dbReference type="Gene3D" id="1.10.287.70">
    <property type="match status" value="1"/>
</dbReference>
<dbReference type="GO" id="GO:0016887">
    <property type="term" value="F:ATP hydrolysis activity"/>
    <property type="evidence" value="ECO:0007669"/>
    <property type="project" value="InterPro"/>
</dbReference>
<sequence length="1560" mass="171116">TVTVLTGAEIGTVGTGGSDRDYDRDYAGLRSRTGDRDHAGALMIGTVRARAGDFEIGTVTRDYGLGLDDRDCDRVTYGWAEIADCEPGLWLGWRSGTVTAVHFAACAVARCHQFACTLPRVQWLVAISSQCTLPRVQWLVAISSRCTSARVYLASPHRNQICGVHPQSQRGFPDPRGSVVGCCSATPVQQAGVQRHLTIGPNSEIHHRNLIDDSPAFATGCACAVTPAASAACDRSLGQLSSCSQSPNASATPLMSGLAVRGAASVAPNRQIEEALRMAPVICQGALQRKVVYKSGRKQTRSSYVRFWAELVVTESGSHPLIRLYAAAKPFASDRREDFKRQCKKQQDLSDASVVVFENTSQCSDPEHTFQINFDLSDRVGSFRLNSSEGKFCSYKYRVSPGSRRQTRDFWVAQIKRAIQQSKKEKSLIDFEEDSAEAGAAAAAPSGVAAKRAAAGNLNNNRSESSLHVIEESTQLPSLPSPVSSSCARCRPCTAWTLSCSAAPRGNPELRARLLRCRAFALADSPSGDLALNCPLAGAALDAYAAEVDSLQPGSLNNFADAALKLAAGCQNRAAERQLQIDAAKTGGGGGGGPAKRSLGPSRRTPTSGFVPPFSRSKAASPPPQEQQQQRPPQPAAAEPELSEAAALVQEDERLRGLDVKLVETILREVMDSAPSIGWDDIAGLEFAKATIKEIIVFPMLRPDIFTGIRGPPKGLLLFGPPGTGKSLIGRCIASVSGATFFNISASSLTSKWVGEGEKLVRALFAVARCRAPSVVFIDEVDSLLSARSESEHESSRRMKTEFLVQLDGIGTEAEERLLVIGATNRPQELDDAARRRFVKRLYIPLPEAVGRRQIVERMLVGQSHSLAEADIEHIVTATDGYSGADVANLVREAALGPVRSIPLDRIRSISVSAVRPIGPQDFEEALTQARASVLPSDLVHYANWNQSYGSYRRMGSRAHLALNKLERQRLWHWPGRDGQWRRRWPGLKTLGAALQAAPRRAARGTRARPMQSKPNGPLQTHRSGGHGRSTGAEYAALTAVSRQSLLSNVRGMGAVRRAPSDNFSVGSSANANRCNLTLREMRKQRRRDMKERFGAGAPGGGAVGGAGCAGGGACASSGARYSRRYLGSRIVFDPAGQFIHWWCTVVSLAFLYNLWVILFRVAFMEIEASTMKVWFPLDYTMDLIYLLDIAVSFRTGYLEDGVLQTDQVKMRLHYMDSTRFYIDCLCMLPLDLLYLSFDFQSIVRAFRLCKVYKFFQFLDRTERHANYPNLIRSLKLGHYLMLIIHTNACVLKLVIQNNPDFLSHAHLHNDSWRAELWYFPNPNTSRVDEQYLFSLYWSSMAVSLMAEMPKPNALWHYVFVICEIVFCLLLFATVLGHVSNIRTVVNWLGTLRPDRGPCLQGAQVGPRTHRLIPARDSVLRRPELPQTRCEPSASRVREVSMSYEAARLQPSKPVLPASCSRRSPRPLPSQFRFSHRSTFLQAHPRGGGCCGLESPNPRSRHRGTSAANPFRMMTLSRKLGINSSRLPGLLRPRGSARWEGGGGLHRNLPDRLSTRDFPQ</sequence>
<dbReference type="FunFam" id="3.40.50.300:FF:000093">
    <property type="entry name" value="Fidgetin-like 1"/>
    <property type="match status" value="1"/>
</dbReference>
<feature type="domain" description="AAA+ ATPase" evidence="11">
    <location>
        <begin position="712"/>
        <end position="848"/>
    </location>
</feature>
<evidence type="ECO:0000313" key="13">
    <source>
        <dbReference type="WBParaSite" id="maker-uti_cns_0015820-snap-gene-0.2-mRNA-1"/>
    </source>
</evidence>
<evidence type="ECO:0000256" key="5">
    <source>
        <dbReference type="ARBA" id="ARBA00022840"/>
    </source>
</evidence>
<feature type="region of interest" description="Disordered" evidence="9">
    <location>
        <begin position="583"/>
        <end position="643"/>
    </location>
</feature>
<evidence type="ECO:0000256" key="8">
    <source>
        <dbReference type="ARBA" id="ARBA00035694"/>
    </source>
</evidence>
<dbReference type="WBParaSite" id="maker-uti_cns_0015820-snap-gene-0.2-mRNA-1">
    <property type="protein sequence ID" value="maker-uti_cns_0015820-snap-gene-0.2-mRNA-1"/>
    <property type="gene ID" value="maker-uti_cns_0015820-snap-gene-0.2"/>
</dbReference>
<feature type="transmembrane region" description="Helical" evidence="10">
    <location>
        <begin position="1355"/>
        <end position="1376"/>
    </location>
</feature>
<feature type="compositionally biased region" description="Polar residues" evidence="9">
    <location>
        <begin position="1013"/>
        <end position="1023"/>
    </location>
</feature>
<evidence type="ECO:0000313" key="12">
    <source>
        <dbReference type="Proteomes" id="UP000095280"/>
    </source>
</evidence>
<dbReference type="InterPro" id="IPR003960">
    <property type="entry name" value="ATPase_AAA_CS"/>
</dbReference>